<dbReference type="Proteomes" id="UP000236630">
    <property type="component" value="Unassembled WGS sequence"/>
</dbReference>
<evidence type="ECO:0000256" key="1">
    <source>
        <dbReference type="SAM" id="MobiDB-lite"/>
    </source>
</evidence>
<accession>A0A2H5QXU5</accession>
<dbReference type="AlphaFoldDB" id="A0A2H5QXU5"/>
<sequence length="69" mass="8007">MRTLGEKQPTSRNLILYIKGAPSWYGRTAAPREILLYTSSRTRFSSGNEQNFDRRNAQTFASNVKRHPY</sequence>
<comment type="caution">
    <text evidence="2">The sequence shown here is derived from an EMBL/GenBank/DDBJ whole genome shotgun (WGS) entry which is preliminary data.</text>
</comment>
<dbReference type="EMBL" id="BDQV01001236">
    <property type="protein sequence ID" value="GAY69441.1"/>
    <property type="molecule type" value="Genomic_DNA"/>
</dbReference>
<keyword evidence="3" id="KW-1185">Reference proteome</keyword>
<feature type="region of interest" description="Disordered" evidence="1">
    <location>
        <begin position="44"/>
        <end position="69"/>
    </location>
</feature>
<gene>
    <name evidence="2" type="ORF">CUMW_272030</name>
</gene>
<organism evidence="2 3">
    <name type="scientific">Citrus unshiu</name>
    <name type="common">Satsuma mandarin</name>
    <name type="synonym">Citrus nobilis var. unshiu</name>
    <dbReference type="NCBI Taxonomy" id="55188"/>
    <lineage>
        <taxon>Eukaryota</taxon>
        <taxon>Viridiplantae</taxon>
        <taxon>Streptophyta</taxon>
        <taxon>Embryophyta</taxon>
        <taxon>Tracheophyta</taxon>
        <taxon>Spermatophyta</taxon>
        <taxon>Magnoliopsida</taxon>
        <taxon>eudicotyledons</taxon>
        <taxon>Gunneridae</taxon>
        <taxon>Pentapetalae</taxon>
        <taxon>rosids</taxon>
        <taxon>malvids</taxon>
        <taxon>Sapindales</taxon>
        <taxon>Rutaceae</taxon>
        <taxon>Aurantioideae</taxon>
        <taxon>Citrus</taxon>
    </lineage>
</organism>
<evidence type="ECO:0000313" key="2">
    <source>
        <dbReference type="EMBL" id="GAY69441.1"/>
    </source>
</evidence>
<proteinExistence type="predicted"/>
<evidence type="ECO:0000313" key="3">
    <source>
        <dbReference type="Proteomes" id="UP000236630"/>
    </source>
</evidence>
<reference evidence="2 3" key="1">
    <citation type="journal article" date="2017" name="Front. Genet.">
        <title>Draft sequencing of the heterozygous diploid genome of Satsuma (Citrus unshiu Marc.) using a hybrid assembly approach.</title>
        <authorList>
            <person name="Shimizu T."/>
            <person name="Tanizawa Y."/>
            <person name="Mochizuki T."/>
            <person name="Nagasaki H."/>
            <person name="Yoshioka T."/>
            <person name="Toyoda A."/>
            <person name="Fujiyama A."/>
            <person name="Kaminuma E."/>
            <person name="Nakamura Y."/>
        </authorList>
    </citation>
    <scope>NUCLEOTIDE SEQUENCE [LARGE SCALE GENOMIC DNA]</scope>
    <source>
        <strain evidence="3">cv. Miyagawa wase</strain>
    </source>
</reference>
<protein>
    <submittedName>
        <fullName evidence="2">Uncharacterized protein</fullName>
    </submittedName>
</protein>
<name>A0A2H5QXU5_CITUN</name>